<dbReference type="eggNOG" id="COG3132">
    <property type="taxonomic scope" value="Bacteria"/>
</dbReference>
<proteinExistence type="inferred from homology"/>
<dbReference type="PANTHER" id="PTHR38768">
    <property type="entry name" value="UPF0502 PROTEIN YCEH"/>
    <property type="match status" value="1"/>
</dbReference>
<keyword evidence="2" id="KW-0175">Coiled coil</keyword>
<evidence type="ECO:0000313" key="4">
    <source>
        <dbReference type="Proteomes" id="UP000006334"/>
    </source>
</evidence>
<dbReference type="Gene3D" id="1.10.10.10">
    <property type="entry name" value="Winged helix-like DNA-binding domain superfamily/Winged helix DNA-binding domain"/>
    <property type="match status" value="2"/>
</dbReference>
<sequence length="220" mass="24930">MLVQLTPIQCRVIGVLLEKEVTTPDQYPLSINALTLGCNQKSNRDPVLNLSESEVQQAVDELRELKQINEHSGFGSRVAKYQHRFCNTEFGDLKLTRQQFALVCVLLLRGPQTPGELRSRTNRLAEFKNVDEVEATLEYMKTLNGECLVCKLPREPGKRESRYMHMFSGEPDISEFESVQESAVTSSAPQSSLAQRVDILEAEIAELKQQIQQFKEELGM</sequence>
<name>K6WZV9_9ALTE</name>
<comment type="similarity">
    <text evidence="1">Belongs to the UPF0502 family.</text>
</comment>
<dbReference type="RefSeq" id="WP_008843776.1">
    <property type="nucleotide sequence ID" value="NZ_BAEN01000027.1"/>
</dbReference>
<dbReference type="Pfam" id="PF04337">
    <property type="entry name" value="DUF480"/>
    <property type="match status" value="1"/>
</dbReference>
<dbReference type="Proteomes" id="UP000006334">
    <property type="component" value="Unassembled WGS sequence"/>
</dbReference>
<feature type="coiled-coil region" evidence="2">
    <location>
        <begin position="190"/>
        <end position="217"/>
    </location>
</feature>
<dbReference type="InterPro" id="IPR007432">
    <property type="entry name" value="DUF480"/>
</dbReference>
<dbReference type="SUPFAM" id="SSF46785">
    <property type="entry name" value="Winged helix' DNA-binding domain"/>
    <property type="match status" value="2"/>
</dbReference>
<dbReference type="EMBL" id="BAEN01000027">
    <property type="protein sequence ID" value="GAC13959.1"/>
    <property type="molecule type" value="Genomic_DNA"/>
</dbReference>
<keyword evidence="4" id="KW-1185">Reference proteome</keyword>
<dbReference type="InterPro" id="IPR036388">
    <property type="entry name" value="WH-like_DNA-bd_sf"/>
</dbReference>
<dbReference type="OrthoDB" id="9784785at2"/>
<comment type="caution">
    <text evidence="3">The sequence shown here is derived from an EMBL/GenBank/DDBJ whole genome shotgun (WGS) entry which is preliminary data.</text>
</comment>
<dbReference type="HAMAP" id="MF_01584">
    <property type="entry name" value="UPF0502"/>
    <property type="match status" value="1"/>
</dbReference>
<evidence type="ECO:0000313" key="3">
    <source>
        <dbReference type="EMBL" id="GAC13959.1"/>
    </source>
</evidence>
<evidence type="ECO:0000256" key="2">
    <source>
        <dbReference type="SAM" id="Coils"/>
    </source>
</evidence>
<reference evidence="3 4" key="1">
    <citation type="journal article" date="2017" name="Antonie Van Leeuwenhoek">
        <title>Rhizobium rhizosphaerae sp. nov., a novel species isolated from rice rhizosphere.</title>
        <authorList>
            <person name="Zhao J.J."/>
            <person name="Zhang J."/>
            <person name="Zhang R.J."/>
            <person name="Zhang C.W."/>
            <person name="Yin H.Q."/>
            <person name="Zhang X.X."/>
        </authorList>
    </citation>
    <scope>NUCLEOTIDE SEQUENCE [LARGE SCALE GENOMIC DNA]</scope>
    <source>
        <strain evidence="3 4">E3</strain>
    </source>
</reference>
<protein>
    <submittedName>
        <fullName evidence="3">Uncharacterized protein</fullName>
    </submittedName>
</protein>
<accession>K6WZV9</accession>
<evidence type="ECO:0000256" key="1">
    <source>
        <dbReference type="HAMAP-Rule" id="MF_01584"/>
    </source>
</evidence>
<organism evidence="3 4">
    <name type="scientific">Aliiglaciecola lipolytica E3</name>
    <dbReference type="NCBI Taxonomy" id="1127673"/>
    <lineage>
        <taxon>Bacteria</taxon>
        <taxon>Pseudomonadati</taxon>
        <taxon>Pseudomonadota</taxon>
        <taxon>Gammaproteobacteria</taxon>
        <taxon>Alteromonadales</taxon>
        <taxon>Alteromonadaceae</taxon>
        <taxon>Aliiglaciecola</taxon>
    </lineage>
</organism>
<dbReference type="InterPro" id="IPR036390">
    <property type="entry name" value="WH_DNA-bd_sf"/>
</dbReference>
<dbReference type="AlphaFoldDB" id="K6WZV9"/>
<gene>
    <name evidence="3" type="ORF">GLIP_1318</name>
</gene>
<dbReference type="PANTHER" id="PTHR38768:SF1">
    <property type="entry name" value="UPF0502 PROTEIN YCEH"/>
    <property type="match status" value="1"/>
</dbReference>